<feature type="domain" description="Sulfotransferase" evidence="1">
    <location>
        <begin position="44"/>
        <end position="310"/>
    </location>
</feature>
<dbReference type="InterPro" id="IPR027417">
    <property type="entry name" value="P-loop_NTPase"/>
</dbReference>
<dbReference type="SUPFAM" id="SSF52540">
    <property type="entry name" value="P-loop containing nucleoside triphosphate hydrolases"/>
    <property type="match status" value="1"/>
</dbReference>
<protein>
    <recommendedName>
        <fullName evidence="1">Sulfotransferase domain-containing protein</fullName>
    </recommendedName>
</protein>
<organism evidence="2 3">
    <name type="scientific">Acaryochloris thomasi RCC1774</name>
    <dbReference type="NCBI Taxonomy" id="1764569"/>
    <lineage>
        <taxon>Bacteria</taxon>
        <taxon>Bacillati</taxon>
        <taxon>Cyanobacteriota</taxon>
        <taxon>Cyanophyceae</taxon>
        <taxon>Acaryochloridales</taxon>
        <taxon>Acaryochloridaceae</taxon>
        <taxon>Acaryochloris</taxon>
        <taxon>Acaryochloris thomasi</taxon>
    </lineage>
</organism>
<sequence>MKQYIPTGLKQHLRKTLRKVKPVIWTNLGPVSWRLARSSPLASPPVLILSLPRSGSSWVGEILGQSESSLYLHEPITQTYLDQNVEAGPSFFEIDANNLPIGYRFAADAAFLGLPIFHHVIVKSPSQWMWRQNRQHQRALIKEVNPFALQWCIDEYKPRIIYLVRHPVSVANSFSRMGWTGKQFESRLSPQTLSTLHPNYQNFTHSFWAEMGALQAVTLNRSLEILQKYDDFTVVEYEEICADPLTTFRQLYNFAGLQWQQAIEDRILSKSNASNQNRTQTYSTSRSSNAMINSWKGEVSEGVIAEVRDAYCAYNPPYYAAADDW</sequence>
<dbReference type="OrthoDB" id="9777890at2"/>
<comment type="caution">
    <text evidence="2">The sequence shown here is derived from an EMBL/GenBank/DDBJ whole genome shotgun (WGS) entry which is preliminary data.</text>
</comment>
<keyword evidence="3" id="KW-1185">Reference proteome</keyword>
<dbReference type="GO" id="GO:0006790">
    <property type="term" value="P:sulfur compound metabolic process"/>
    <property type="evidence" value="ECO:0007669"/>
    <property type="project" value="TreeGrafter"/>
</dbReference>
<dbReference type="InterPro" id="IPR051135">
    <property type="entry name" value="Gal/GlcNAc/GalNAc_ST"/>
</dbReference>
<proteinExistence type="predicted"/>
<dbReference type="PANTHER" id="PTHR10704:SF44">
    <property type="entry name" value="LD35051P-RELATED"/>
    <property type="match status" value="1"/>
</dbReference>
<evidence type="ECO:0000259" key="1">
    <source>
        <dbReference type="Pfam" id="PF00685"/>
    </source>
</evidence>
<gene>
    <name evidence="2" type="ORF">C1752_02343</name>
</gene>
<dbReference type="GO" id="GO:0006044">
    <property type="term" value="P:N-acetylglucosamine metabolic process"/>
    <property type="evidence" value="ECO:0007669"/>
    <property type="project" value="TreeGrafter"/>
</dbReference>
<dbReference type="AlphaFoldDB" id="A0A2W1JX36"/>
<dbReference type="InterPro" id="IPR000863">
    <property type="entry name" value="Sulfotransferase_dom"/>
</dbReference>
<dbReference type="GO" id="GO:0001517">
    <property type="term" value="F:N-acetylglucosamine 6-O-sulfotransferase activity"/>
    <property type="evidence" value="ECO:0007669"/>
    <property type="project" value="TreeGrafter"/>
</dbReference>
<reference evidence="2 3" key="1">
    <citation type="journal article" date="2018" name="Sci. Rep.">
        <title>A novel species of the marine cyanobacterium Acaryochloris with a unique pigment content and lifestyle.</title>
        <authorList>
            <person name="Partensky F."/>
            <person name="Six C."/>
            <person name="Ratin M."/>
            <person name="Garczarek L."/>
            <person name="Vaulot D."/>
            <person name="Probert I."/>
            <person name="Calteau A."/>
            <person name="Gourvil P."/>
            <person name="Marie D."/>
            <person name="Grebert T."/>
            <person name="Bouchier C."/>
            <person name="Le Panse S."/>
            <person name="Gachenot M."/>
            <person name="Rodriguez F."/>
            <person name="Garrido J.L."/>
        </authorList>
    </citation>
    <scope>NUCLEOTIDE SEQUENCE [LARGE SCALE GENOMIC DNA]</scope>
    <source>
        <strain evidence="2 3">RCC1774</strain>
    </source>
</reference>
<name>A0A2W1JX36_9CYAN</name>
<dbReference type="Proteomes" id="UP000248857">
    <property type="component" value="Unassembled WGS sequence"/>
</dbReference>
<evidence type="ECO:0000313" key="3">
    <source>
        <dbReference type="Proteomes" id="UP000248857"/>
    </source>
</evidence>
<accession>A0A2W1JX36</accession>
<evidence type="ECO:0000313" key="2">
    <source>
        <dbReference type="EMBL" id="PZD73231.1"/>
    </source>
</evidence>
<dbReference type="Pfam" id="PF00685">
    <property type="entry name" value="Sulfotransfer_1"/>
    <property type="match status" value="1"/>
</dbReference>
<dbReference type="Gene3D" id="3.40.50.300">
    <property type="entry name" value="P-loop containing nucleotide triphosphate hydrolases"/>
    <property type="match status" value="1"/>
</dbReference>
<dbReference type="EMBL" id="PQWO01000006">
    <property type="protein sequence ID" value="PZD73231.1"/>
    <property type="molecule type" value="Genomic_DNA"/>
</dbReference>
<dbReference type="PANTHER" id="PTHR10704">
    <property type="entry name" value="CARBOHYDRATE SULFOTRANSFERASE"/>
    <property type="match status" value="1"/>
</dbReference>
<dbReference type="RefSeq" id="WP_110986297.1">
    <property type="nucleotide sequence ID" value="NZ_CAWNWM010000006.1"/>
</dbReference>